<protein>
    <recommendedName>
        <fullName evidence="3">NAD dependent epimerase/dehydratase</fullName>
    </recommendedName>
</protein>
<dbReference type="VEuPathDB" id="FungiDB:HCDG_05388"/>
<dbReference type="AlphaFoldDB" id="C6HG48"/>
<evidence type="ECO:0000313" key="1">
    <source>
        <dbReference type="EMBL" id="EER40799.1"/>
    </source>
</evidence>
<dbReference type="OrthoDB" id="408152at2759"/>
<accession>C6HG48</accession>
<evidence type="ECO:0000313" key="2">
    <source>
        <dbReference type="Proteomes" id="UP000002624"/>
    </source>
</evidence>
<dbReference type="Proteomes" id="UP000002624">
    <property type="component" value="Unassembled WGS sequence"/>
</dbReference>
<proteinExistence type="predicted"/>
<dbReference type="Gene3D" id="3.40.50.300">
    <property type="entry name" value="P-loop containing nucleotide triphosphate hydrolases"/>
    <property type="match status" value="1"/>
</dbReference>
<dbReference type="STRING" id="544712.C6HG48"/>
<gene>
    <name evidence="1" type="ORF">HCDG_05388</name>
</gene>
<dbReference type="SUPFAM" id="SSF52540">
    <property type="entry name" value="P-loop containing nucleoside triphosphate hydrolases"/>
    <property type="match status" value="1"/>
</dbReference>
<dbReference type="PANTHER" id="PTHR36978">
    <property type="entry name" value="P-LOOP CONTAINING NUCLEOTIDE TRIPHOSPHATE HYDROLASE"/>
    <property type="match status" value="1"/>
</dbReference>
<sequence length="325" mass="37336">MGMNSLFWRFCEWFYSFPEPPPRVRTKPMEVLCVGYPRSGTESLQHALLMLGYDYTYHGWDIFFEEPLNIQAWVRLARKKWHSPHGDGDCTITAAEFDALLGHSVAVTDAAASCFAAEIIAAYPDAKVILNVRGDLDKWHASAIKNLCHEVDDSWVLWLFSWFSRKLWWSWHVYQRFLLMRLFRCSDSSLHSGLGNCGKWINREHSAMIRGLVPPERLLEWKVEDGWEPLCKFLGKEVPHGQPFPRRNDSAGFQKKVENALQRHKATMRHITLAIHLALVAYEITLENGSQSERSTALGYTYVLTEVLPPPTKPISLKKWGFGAS</sequence>
<organism evidence="1 2">
    <name type="scientific">Ajellomyces capsulatus (strain H143)</name>
    <name type="common">Darling's disease fungus</name>
    <name type="synonym">Histoplasma capsulatum</name>
    <dbReference type="NCBI Taxonomy" id="544712"/>
    <lineage>
        <taxon>Eukaryota</taxon>
        <taxon>Fungi</taxon>
        <taxon>Dikarya</taxon>
        <taxon>Ascomycota</taxon>
        <taxon>Pezizomycotina</taxon>
        <taxon>Eurotiomycetes</taxon>
        <taxon>Eurotiomycetidae</taxon>
        <taxon>Onygenales</taxon>
        <taxon>Ajellomycetaceae</taxon>
        <taxon>Histoplasma</taxon>
    </lineage>
</organism>
<dbReference type="PANTHER" id="PTHR36978:SF8">
    <property type="entry name" value="NAD DEPENDENT EPIMERASE_DEHYDRATASE"/>
    <property type="match status" value="1"/>
</dbReference>
<reference evidence="2" key="1">
    <citation type="submission" date="2009-05" db="EMBL/GenBank/DDBJ databases">
        <title>The genome sequence of Ajellomyces capsulatus strain H143.</title>
        <authorList>
            <person name="Champion M."/>
            <person name="Cuomo C.A."/>
            <person name="Ma L.-J."/>
            <person name="Henn M.R."/>
            <person name="Sil A."/>
            <person name="Goldman B."/>
            <person name="Young S.K."/>
            <person name="Kodira C.D."/>
            <person name="Zeng Q."/>
            <person name="Koehrsen M."/>
            <person name="Alvarado L."/>
            <person name="Berlin A.M."/>
            <person name="Borenstein D."/>
            <person name="Chen Z."/>
            <person name="Engels R."/>
            <person name="Freedman E."/>
            <person name="Gellesch M."/>
            <person name="Goldberg J."/>
            <person name="Griggs A."/>
            <person name="Gujja S."/>
            <person name="Heiman D.I."/>
            <person name="Hepburn T.A."/>
            <person name="Howarth C."/>
            <person name="Jen D."/>
            <person name="Larson L."/>
            <person name="Lewis B."/>
            <person name="Mehta T."/>
            <person name="Park D."/>
            <person name="Pearson M."/>
            <person name="Roberts A."/>
            <person name="Saif S."/>
            <person name="Shea T.D."/>
            <person name="Shenoy N."/>
            <person name="Sisk P."/>
            <person name="Stolte C."/>
            <person name="Sykes S."/>
            <person name="Walk T."/>
            <person name="White J."/>
            <person name="Yandava C."/>
            <person name="Klein B."/>
            <person name="McEwen J.G."/>
            <person name="Puccia R."/>
            <person name="Goldman G.H."/>
            <person name="Felipe M.S."/>
            <person name="Nino-Vega G."/>
            <person name="San-Blas G."/>
            <person name="Taylor J.W."/>
            <person name="Mendoza L."/>
            <person name="Galagan J.E."/>
            <person name="Nusbaum C."/>
            <person name="Birren B.W."/>
        </authorList>
    </citation>
    <scope>NUCLEOTIDE SEQUENCE [LARGE SCALE GENOMIC DNA]</scope>
    <source>
        <strain evidence="2">H143</strain>
    </source>
</reference>
<dbReference type="Pfam" id="PF17784">
    <property type="entry name" value="Sulfotransfer_4"/>
    <property type="match status" value="1"/>
</dbReference>
<dbReference type="InterPro" id="IPR027417">
    <property type="entry name" value="P-loop_NTPase"/>
</dbReference>
<dbReference type="InterPro" id="IPR040632">
    <property type="entry name" value="Sulfotransfer_4"/>
</dbReference>
<dbReference type="OMA" id="RDLDAWH"/>
<name>C6HG48_AJECH</name>
<dbReference type="EMBL" id="GG692425">
    <property type="protein sequence ID" value="EER40799.1"/>
    <property type="molecule type" value="Genomic_DNA"/>
</dbReference>
<evidence type="ECO:0008006" key="3">
    <source>
        <dbReference type="Google" id="ProtNLM"/>
    </source>
</evidence>
<dbReference type="HOGENOM" id="CLU_061199_1_0_1"/>